<feature type="transmembrane region" description="Helical" evidence="1">
    <location>
        <begin position="12"/>
        <end position="30"/>
    </location>
</feature>
<keyword evidence="4" id="KW-1185">Reference proteome</keyword>
<sequence length="220" mass="25142">MKIAFSIQQKSKIALLLFCIMACTILIRFLEDKSMKSMNNAFVSLYNDRLVPATDLFHVSELLFDKKDVLEKHHRLAVSETEQTAKLLSIQDFKIDSVLKKYEQTFLVTNEKNHLQQLKEKLIAHQQLEKQLISTTKSNEITFEQLNNSYKGILQNLSLLTKTQIEVGKELIKESQSLFAGSKIYSAIQFALAIVIGVLIVSIIFASNVMKVKQDKFNLN</sequence>
<keyword evidence="1" id="KW-0472">Membrane</keyword>
<gene>
    <name evidence="3" type="ORF">GM921_12250</name>
</gene>
<keyword evidence="1" id="KW-1133">Transmembrane helix</keyword>
<protein>
    <recommendedName>
        <fullName evidence="2">Chemotaxis methyl-accepting receptor HlyB-like 4HB MCP domain-containing protein</fullName>
    </recommendedName>
</protein>
<organism evidence="3 4">
    <name type="scientific">Pedobacter planticolens</name>
    <dbReference type="NCBI Taxonomy" id="2679964"/>
    <lineage>
        <taxon>Bacteria</taxon>
        <taxon>Pseudomonadati</taxon>
        <taxon>Bacteroidota</taxon>
        <taxon>Sphingobacteriia</taxon>
        <taxon>Sphingobacteriales</taxon>
        <taxon>Sphingobacteriaceae</taxon>
        <taxon>Pedobacter</taxon>
    </lineage>
</organism>
<keyword evidence="1" id="KW-0812">Transmembrane</keyword>
<feature type="transmembrane region" description="Helical" evidence="1">
    <location>
        <begin position="184"/>
        <end position="206"/>
    </location>
</feature>
<dbReference type="RefSeq" id="WP_182922928.1">
    <property type="nucleotide sequence ID" value="NZ_WNXD01000002.1"/>
</dbReference>
<accession>A0A923IVV5</accession>
<evidence type="ECO:0000256" key="1">
    <source>
        <dbReference type="SAM" id="Phobius"/>
    </source>
</evidence>
<evidence type="ECO:0000259" key="2">
    <source>
        <dbReference type="Pfam" id="PF12729"/>
    </source>
</evidence>
<dbReference type="Pfam" id="PF12729">
    <property type="entry name" value="4HB_MCP_1"/>
    <property type="match status" value="1"/>
</dbReference>
<name>A0A923IVV5_9SPHI</name>
<dbReference type="Proteomes" id="UP000601055">
    <property type="component" value="Unassembled WGS sequence"/>
</dbReference>
<proteinExistence type="predicted"/>
<comment type="caution">
    <text evidence="3">The sequence shown here is derived from an EMBL/GenBank/DDBJ whole genome shotgun (WGS) entry which is preliminary data.</text>
</comment>
<dbReference type="InterPro" id="IPR024478">
    <property type="entry name" value="HlyB_4HB_MCP"/>
</dbReference>
<evidence type="ECO:0000313" key="3">
    <source>
        <dbReference type="EMBL" id="MBB2146263.1"/>
    </source>
</evidence>
<evidence type="ECO:0000313" key="4">
    <source>
        <dbReference type="Proteomes" id="UP000601055"/>
    </source>
</evidence>
<feature type="domain" description="Chemotaxis methyl-accepting receptor HlyB-like 4HB MCP" evidence="2">
    <location>
        <begin position="10"/>
        <end position="178"/>
    </location>
</feature>
<dbReference type="EMBL" id="WNXD01000002">
    <property type="protein sequence ID" value="MBB2146263.1"/>
    <property type="molecule type" value="Genomic_DNA"/>
</dbReference>
<reference evidence="3" key="1">
    <citation type="submission" date="2019-11" db="EMBL/GenBank/DDBJ databases">
        <title>Description of Pedobacter sp. LMG 31464T.</title>
        <authorList>
            <person name="Carlier A."/>
            <person name="Qi S."/>
            <person name="Vandamme P."/>
        </authorList>
    </citation>
    <scope>NUCLEOTIDE SEQUENCE</scope>
    <source>
        <strain evidence="3">LMG 31464</strain>
    </source>
</reference>
<dbReference type="AlphaFoldDB" id="A0A923IVV5"/>